<organism evidence="1 2">
    <name type="scientific">Acaryochloris marina (strain MBIC 11017)</name>
    <dbReference type="NCBI Taxonomy" id="329726"/>
    <lineage>
        <taxon>Bacteria</taxon>
        <taxon>Bacillati</taxon>
        <taxon>Cyanobacteriota</taxon>
        <taxon>Cyanophyceae</taxon>
        <taxon>Acaryochloridales</taxon>
        <taxon>Acaryochloridaceae</taxon>
        <taxon>Acaryochloris</taxon>
    </lineage>
</organism>
<protein>
    <submittedName>
        <fullName evidence="1">Uncharacterized protein</fullName>
    </submittedName>
</protein>
<dbReference type="AlphaFoldDB" id="B0C9F7"/>
<evidence type="ECO:0000313" key="1">
    <source>
        <dbReference type="EMBL" id="ABW28970.1"/>
    </source>
</evidence>
<dbReference type="HOGENOM" id="CLU_3338743_0_0_3"/>
<accession>B0C9F7</accession>
<dbReference type="STRING" id="329726.AM1_3985"/>
<dbReference type="EMBL" id="CP000828">
    <property type="protein sequence ID" value="ABW28970.1"/>
    <property type="molecule type" value="Genomic_DNA"/>
</dbReference>
<name>B0C9F7_ACAM1</name>
<reference evidence="1 2" key="1">
    <citation type="journal article" date="2008" name="Proc. Natl. Acad. Sci. U.S.A.">
        <title>Niche adaptation and genome expansion in the chlorophyll d-producing cyanobacterium Acaryochloris marina.</title>
        <authorList>
            <person name="Swingley W.D."/>
            <person name="Chen M."/>
            <person name="Cheung P.C."/>
            <person name="Conrad A.L."/>
            <person name="Dejesa L.C."/>
            <person name="Hao J."/>
            <person name="Honchak B.M."/>
            <person name="Karbach L.E."/>
            <person name="Kurdoglu A."/>
            <person name="Lahiri S."/>
            <person name="Mastrian S.D."/>
            <person name="Miyashita H."/>
            <person name="Page L."/>
            <person name="Ramakrishna P."/>
            <person name="Satoh S."/>
            <person name="Sattley W.M."/>
            <person name="Shimada Y."/>
            <person name="Taylor H.L."/>
            <person name="Tomo T."/>
            <person name="Tsuchiya T."/>
            <person name="Wang Z.T."/>
            <person name="Raymond J."/>
            <person name="Mimuro M."/>
            <person name="Blankenship R.E."/>
            <person name="Touchman J.W."/>
        </authorList>
    </citation>
    <scope>NUCLEOTIDE SEQUENCE [LARGE SCALE GENOMIC DNA]</scope>
    <source>
        <strain evidence="2">MBIC 11017</strain>
    </source>
</reference>
<dbReference type="KEGG" id="amr:AM1_3985"/>
<gene>
    <name evidence="1" type="ordered locus">AM1_3985</name>
</gene>
<dbReference type="Proteomes" id="UP000000268">
    <property type="component" value="Chromosome"/>
</dbReference>
<evidence type="ECO:0000313" key="2">
    <source>
        <dbReference type="Proteomes" id="UP000000268"/>
    </source>
</evidence>
<keyword evidence="2" id="KW-1185">Reference proteome</keyword>
<sequence length="37" mass="3926">MKSTFSATHCRGMLNACNQSALELNKSSNLPSQVSIG</sequence>
<proteinExistence type="predicted"/>